<dbReference type="AlphaFoldDB" id="A0A1F6FFQ4"/>
<proteinExistence type="predicted"/>
<keyword evidence="1" id="KW-0472">Membrane</keyword>
<dbReference type="InterPro" id="IPR036116">
    <property type="entry name" value="FN3_sf"/>
</dbReference>
<evidence type="ECO:0000313" key="4">
    <source>
        <dbReference type="Proteomes" id="UP000177325"/>
    </source>
</evidence>
<feature type="transmembrane region" description="Helical" evidence="1">
    <location>
        <begin position="417"/>
        <end position="436"/>
    </location>
</feature>
<evidence type="ECO:0000256" key="2">
    <source>
        <dbReference type="SAM" id="SignalP"/>
    </source>
</evidence>
<organism evidence="3 4">
    <name type="scientific">Candidatus Kaiserbacteria bacterium RIFCSPLOWO2_12_FULL_45_26</name>
    <dbReference type="NCBI Taxonomy" id="1798525"/>
    <lineage>
        <taxon>Bacteria</taxon>
        <taxon>Candidatus Kaiseribacteriota</taxon>
    </lineage>
</organism>
<dbReference type="Proteomes" id="UP000177325">
    <property type="component" value="Unassembled WGS sequence"/>
</dbReference>
<dbReference type="InterPro" id="IPR013783">
    <property type="entry name" value="Ig-like_fold"/>
</dbReference>
<keyword evidence="1" id="KW-1133">Transmembrane helix</keyword>
<name>A0A1F6FFQ4_9BACT</name>
<evidence type="ECO:0000313" key="3">
    <source>
        <dbReference type="EMBL" id="OGG84695.1"/>
    </source>
</evidence>
<reference evidence="3 4" key="1">
    <citation type="journal article" date="2016" name="Nat. Commun.">
        <title>Thousands of microbial genomes shed light on interconnected biogeochemical processes in an aquifer system.</title>
        <authorList>
            <person name="Anantharaman K."/>
            <person name="Brown C.T."/>
            <person name="Hug L.A."/>
            <person name="Sharon I."/>
            <person name="Castelle C.J."/>
            <person name="Probst A.J."/>
            <person name="Thomas B.C."/>
            <person name="Singh A."/>
            <person name="Wilkins M.J."/>
            <person name="Karaoz U."/>
            <person name="Brodie E.L."/>
            <person name="Williams K.H."/>
            <person name="Hubbard S.S."/>
            <person name="Banfield J.F."/>
        </authorList>
    </citation>
    <scope>NUCLEOTIDE SEQUENCE [LARGE SCALE GENOMIC DNA]</scope>
</reference>
<gene>
    <name evidence="3" type="ORF">A3G90_01245</name>
</gene>
<comment type="caution">
    <text evidence="3">The sequence shown here is derived from an EMBL/GenBank/DDBJ whole genome shotgun (WGS) entry which is preliminary data.</text>
</comment>
<feature type="signal peptide" evidence="2">
    <location>
        <begin position="1"/>
        <end position="24"/>
    </location>
</feature>
<dbReference type="STRING" id="1798525.A3G90_01245"/>
<keyword evidence="1" id="KW-0812">Transmembrane</keyword>
<dbReference type="SUPFAM" id="SSF49265">
    <property type="entry name" value="Fibronectin type III"/>
    <property type="match status" value="1"/>
</dbReference>
<evidence type="ECO:0000256" key="1">
    <source>
        <dbReference type="SAM" id="Phobius"/>
    </source>
</evidence>
<dbReference type="EMBL" id="MFMM01000001">
    <property type="protein sequence ID" value="OGG84695.1"/>
    <property type="molecule type" value="Genomic_DNA"/>
</dbReference>
<feature type="transmembrane region" description="Helical" evidence="1">
    <location>
        <begin position="448"/>
        <end position="466"/>
    </location>
</feature>
<accession>A0A1F6FFQ4</accession>
<feature type="chain" id="PRO_5009524361" description="Fibronectin type-III domain-containing protein" evidence="2">
    <location>
        <begin position="25"/>
        <end position="973"/>
    </location>
</feature>
<dbReference type="Gene3D" id="2.60.40.10">
    <property type="entry name" value="Immunoglobulins"/>
    <property type="match status" value="1"/>
</dbReference>
<evidence type="ECO:0008006" key="5">
    <source>
        <dbReference type="Google" id="ProtNLM"/>
    </source>
</evidence>
<keyword evidence="2" id="KW-0732">Signal</keyword>
<protein>
    <recommendedName>
        <fullName evidence="5">Fibronectin type-III domain-containing protein</fullName>
    </recommendedName>
</protein>
<sequence length="973" mass="101374">MSFIKKAIAVICLVFVVFLQQVEAQENVESAAPTDGSEISFSDVAQINLSNAAIIAESAEEITLSFTLENQGQIPQSDIRYGVQLMQDAADGTQTIVDFLVVEEVVALSAGEDLAKTFTYSLAGVPAGKYSVWLTARTSGGVILGLGMAGELTVASATGVEIQSNSCVLTVGDSPETYNLYEGVDVAAYEDLTITCMVQNLSSDSRTVDPAFKTFRRSIYGPEVAVAYAAFAPLTLAAGTEEEVSFVIPKAPLPQSYDVVLSFNDTVSQERVSNRLSTHYVLQGASATIQSVNFDKTSYAAGEEIIMDLYWTGSADGFFESRQGAGTDLGGDVTALVSVTDAAGAVCVSPIQTVLTEEMAEVKLVSTSECKQPVAKVSLVSSDGTVLDTREVFVPENTDEATEEVAPTMTKDNLSTLMLVTVLAFAGALLTLLLAIGRRKKVNVADSMKTMVVVLFATAAFMGVGVEKVEAVSWNHHWSNSEGWHNHNVTVNANKTTFNPGETITLSSVIYNADCANNSIPVHRLIATLQSTTITLSENPVSNTSGNKYGGGTFTAPTTPGTYVINLRMTTLNRNEHSYSSITITVAAPTPIPPAPTSISATCAVPNGAVAISWPAATGATYYAFRLDYPGDPVPHLVQLDSYTGTSYSSFVPQSGTNYATWVHACNGTGCSAAVSTNFSCVQQPTASITATGCTISEGNSSCSGSITNWSISYATTPNVYNETSGATLYSSASGSNQPVTLPYGTQTLAARDGGTNLATTNVSASCESGTVWSSGVCAVAPPTGSISAGGCTITAEGSSCLSTVSWTANNFVGSARVTQTTSGEEATSNPDTVSVSPDARTVKLDDLGSSFEITATANVTCANGGVWVPSLTKCAALPLIVLDMNPDVIRSGDTAEVGITITSTYDLTCTVTGGINETINHVGSGTAQSYTVTTNPLTSAQIVSVTCVADIAADLSNSSQGRVNVVPTVQEI</sequence>